<dbReference type="RefSeq" id="WP_147914950.1">
    <property type="nucleotide sequence ID" value="NZ_JBHUEJ010000023.1"/>
</dbReference>
<evidence type="ECO:0000313" key="2">
    <source>
        <dbReference type="Proteomes" id="UP001597304"/>
    </source>
</evidence>
<evidence type="ECO:0000313" key="1">
    <source>
        <dbReference type="EMBL" id="MFD1711273.1"/>
    </source>
</evidence>
<evidence type="ECO:0008006" key="3">
    <source>
        <dbReference type="Google" id="ProtNLM"/>
    </source>
</evidence>
<dbReference type="InterPro" id="IPR036170">
    <property type="entry name" value="YezG-like_sf"/>
</dbReference>
<protein>
    <recommendedName>
        <fullName evidence="3">DUF600 family protein</fullName>
    </recommendedName>
</protein>
<dbReference type="Proteomes" id="UP001597304">
    <property type="component" value="Unassembled WGS sequence"/>
</dbReference>
<sequence length="128" mass="14475">MNKDEALIELCKTFLQDAKLVSQDGWQKLVLIGEVTDASTKIFGYSYNLAGEGQLTSPSNGKSADKMEALYETMKAENPNGRGWLKCMIRISRAGEIGADFEYNDPKRWEHTTDNYQERIQEYAAMPV</sequence>
<accession>A0ABW4KUU7</accession>
<proteinExistence type="predicted"/>
<organism evidence="1 2">
    <name type="scientific">Ottowia flava</name>
    <dbReference type="NCBI Taxonomy" id="2675430"/>
    <lineage>
        <taxon>Bacteria</taxon>
        <taxon>Pseudomonadati</taxon>
        <taxon>Pseudomonadota</taxon>
        <taxon>Betaproteobacteria</taxon>
        <taxon>Burkholderiales</taxon>
        <taxon>Comamonadaceae</taxon>
        <taxon>Ottowia</taxon>
    </lineage>
</organism>
<name>A0ABW4KUU7_9BURK</name>
<reference evidence="2" key="1">
    <citation type="journal article" date="2019" name="Int. J. Syst. Evol. Microbiol.">
        <title>The Global Catalogue of Microorganisms (GCM) 10K type strain sequencing project: providing services to taxonomists for standard genome sequencing and annotation.</title>
        <authorList>
            <consortium name="The Broad Institute Genomics Platform"/>
            <consortium name="The Broad Institute Genome Sequencing Center for Infectious Disease"/>
            <person name="Wu L."/>
            <person name="Ma J."/>
        </authorList>
    </citation>
    <scope>NUCLEOTIDE SEQUENCE [LARGE SCALE GENOMIC DNA]</scope>
    <source>
        <strain evidence="2">LMG 29247</strain>
    </source>
</reference>
<dbReference type="EMBL" id="JBHUEJ010000023">
    <property type="protein sequence ID" value="MFD1711273.1"/>
    <property type="molecule type" value="Genomic_DNA"/>
</dbReference>
<comment type="caution">
    <text evidence="1">The sequence shown here is derived from an EMBL/GenBank/DDBJ whole genome shotgun (WGS) entry which is preliminary data.</text>
</comment>
<dbReference type="SUPFAM" id="SSF160424">
    <property type="entry name" value="BH3703-like"/>
    <property type="match status" value="1"/>
</dbReference>
<keyword evidence="2" id="KW-1185">Reference proteome</keyword>
<gene>
    <name evidence="1" type="ORF">ACFSF0_11675</name>
</gene>